<organism evidence="1 2">
    <name type="scientific">Lactobacillus johnsonii</name>
    <dbReference type="NCBI Taxonomy" id="33959"/>
    <lineage>
        <taxon>Bacteria</taxon>
        <taxon>Bacillati</taxon>
        <taxon>Bacillota</taxon>
        <taxon>Bacilli</taxon>
        <taxon>Lactobacillales</taxon>
        <taxon>Lactobacillaceae</taxon>
        <taxon>Lactobacillus</taxon>
    </lineage>
</organism>
<dbReference type="PIRSF" id="PIRSF003108">
    <property type="entry name" value="DinJ"/>
    <property type="match status" value="1"/>
</dbReference>
<dbReference type="RefSeq" id="WP_095076981.1">
    <property type="nucleotide sequence ID" value="NZ_NIBA01000068.1"/>
</dbReference>
<comment type="caution">
    <text evidence="1">The sequence shown here is derived from an EMBL/GenBank/DDBJ whole genome shotgun (WGS) entry which is preliminary data.</text>
</comment>
<dbReference type="GO" id="GO:0000987">
    <property type="term" value="F:cis-regulatory region sequence-specific DNA binding"/>
    <property type="evidence" value="ECO:0007669"/>
    <property type="project" value="InterPro"/>
</dbReference>
<proteinExistence type="predicted"/>
<dbReference type="InterPro" id="IPR026262">
    <property type="entry name" value="DinJ"/>
</dbReference>
<dbReference type="GO" id="GO:0044010">
    <property type="term" value="P:single-species biofilm formation"/>
    <property type="evidence" value="ECO:0007669"/>
    <property type="project" value="InterPro"/>
</dbReference>
<gene>
    <name evidence="1" type="ORF">A3P64_09240</name>
</gene>
<name>A0AAX0PSQ5_LACJH</name>
<evidence type="ECO:0000313" key="1">
    <source>
        <dbReference type="EMBL" id="PAB51964.1"/>
    </source>
</evidence>
<dbReference type="EMBL" id="NIBB01000088">
    <property type="protein sequence ID" value="PAB51964.1"/>
    <property type="molecule type" value="Genomic_DNA"/>
</dbReference>
<accession>A0AAX0PSQ5</accession>
<dbReference type="InterPro" id="IPR013321">
    <property type="entry name" value="Arc_rbn_hlx_hlx"/>
</dbReference>
<evidence type="ECO:0000313" key="2">
    <source>
        <dbReference type="Proteomes" id="UP000216448"/>
    </source>
</evidence>
<dbReference type="Gene3D" id="1.10.1220.10">
    <property type="entry name" value="Met repressor-like"/>
    <property type="match status" value="1"/>
</dbReference>
<dbReference type="GO" id="GO:0015643">
    <property type="term" value="F:toxic substance binding"/>
    <property type="evidence" value="ECO:0007669"/>
    <property type="project" value="InterPro"/>
</dbReference>
<dbReference type="Proteomes" id="UP000216448">
    <property type="component" value="Unassembled WGS sequence"/>
</dbReference>
<dbReference type="InterPro" id="IPR007337">
    <property type="entry name" value="RelB/DinJ"/>
</dbReference>
<protein>
    <submittedName>
        <fullName evidence="1">Replication associated protein</fullName>
    </submittedName>
</protein>
<sequence length="86" mass="9536">MDARVDSRVPVDIKQKASKVLADHGLSLSAYIRMVLTSVANDGLPKYWGIPNMKTMSSIEEAVDDLKTHKLEGATSYTELEKLLDE</sequence>
<dbReference type="GO" id="GO:0006355">
    <property type="term" value="P:regulation of DNA-templated transcription"/>
    <property type="evidence" value="ECO:0007669"/>
    <property type="project" value="InterPro"/>
</dbReference>
<dbReference type="Pfam" id="PF04221">
    <property type="entry name" value="RelB"/>
    <property type="match status" value="1"/>
</dbReference>
<reference evidence="1 2" key="1">
    <citation type="submission" date="2017-05" db="EMBL/GenBank/DDBJ databases">
        <title>Lactobacillus johnsonii from commercial turkeys.</title>
        <authorList>
            <person name="Johnson T.J."/>
            <person name="Youmans B."/>
        </authorList>
    </citation>
    <scope>NUCLEOTIDE SEQUENCE [LARGE SCALE GENOMIC DNA]</scope>
    <source>
        <strain evidence="1 2">UMNLJ54</strain>
    </source>
</reference>
<dbReference type="AlphaFoldDB" id="A0AAX0PSQ5"/>